<gene>
    <name evidence="1" type="ORF">GCM10023322_78640</name>
</gene>
<comment type="caution">
    <text evidence="1">The sequence shown here is derived from an EMBL/GenBank/DDBJ whole genome shotgun (WGS) entry which is preliminary data.</text>
</comment>
<protein>
    <submittedName>
        <fullName evidence="1">Uncharacterized protein</fullName>
    </submittedName>
</protein>
<dbReference type="EMBL" id="BAABJQ010000044">
    <property type="protein sequence ID" value="GAA5200553.1"/>
    <property type="molecule type" value="Genomic_DNA"/>
</dbReference>
<accession>A0ABP9SSN1</accession>
<sequence length="55" mass="5894">MRHTRVVAVVQGSCTSTVLLAVVSPVGTMHLPEFDATRLKVFVAPDTDTGVNVNR</sequence>
<name>A0ABP9SSN1_9ACTN</name>
<keyword evidence="2" id="KW-1185">Reference proteome</keyword>
<reference evidence="2" key="1">
    <citation type="journal article" date="2019" name="Int. J. Syst. Evol. Microbiol.">
        <title>The Global Catalogue of Microorganisms (GCM) 10K type strain sequencing project: providing services to taxonomists for standard genome sequencing and annotation.</title>
        <authorList>
            <consortium name="The Broad Institute Genomics Platform"/>
            <consortium name="The Broad Institute Genome Sequencing Center for Infectious Disease"/>
            <person name="Wu L."/>
            <person name="Ma J."/>
        </authorList>
    </citation>
    <scope>NUCLEOTIDE SEQUENCE [LARGE SCALE GENOMIC DNA]</scope>
    <source>
        <strain evidence="2">JCM 18304</strain>
    </source>
</reference>
<organism evidence="1 2">
    <name type="scientific">Rugosimonospora acidiphila</name>
    <dbReference type="NCBI Taxonomy" id="556531"/>
    <lineage>
        <taxon>Bacteria</taxon>
        <taxon>Bacillati</taxon>
        <taxon>Actinomycetota</taxon>
        <taxon>Actinomycetes</taxon>
        <taxon>Micromonosporales</taxon>
        <taxon>Micromonosporaceae</taxon>
        <taxon>Rugosimonospora</taxon>
    </lineage>
</organism>
<proteinExistence type="predicted"/>
<evidence type="ECO:0000313" key="2">
    <source>
        <dbReference type="Proteomes" id="UP001501570"/>
    </source>
</evidence>
<dbReference type="Proteomes" id="UP001501570">
    <property type="component" value="Unassembled WGS sequence"/>
</dbReference>
<evidence type="ECO:0000313" key="1">
    <source>
        <dbReference type="EMBL" id="GAA5200553.1"/>
    </source>
</evidence>